<gene>
    <name evidence="1" type="ORF">K4L44_08225</name>
</gene>
<dbReference type="EMBL" id="CP081303">
    <property type="protein sequence ID" value="QZE15803.1"/>
    <property type="molecule type" value="Genomic_DNA"/>
</dbReference>
<protein>
    <submittedName>
        <fullName evidence="1">ABC transporter permease</fullName>
    </submittedName>
</protein>
<evidence type="ECO:0000313" key="2">
    <source>
        <dbReference type="Proteomes" id="UP000826212"/>
    </source>
</evidence>
<sequence length="390" mass="44262">MNKHKETLLDVFKTQLSQIFSDFGVMFIIVGASVIYPILYGWVYNQEVVKDIPVAVVDQDGTNFSRLFARNLDATEQVETTYRCVDFTHAKELLKDGKAKGIVVIPKGLEKQVMRSETASISVFADATYFMYYKQLLTGANYVVGTMNAGIRVKKQLLKGKMMANAVDNALNIRYESRSLFNPTGGYASYLMPAVLILILHQTLLMGMGLFAGTAYAEGRSWFLQPDMGVKDILIQLLGRGAAFFVLYIPVVIHLLINSFWILKYPAWASIPELLLFVFPFLLATICLALLLSTFFKERTSSMIFLLFTSIPLLFLSGISWPYQSMPDFWRVFGSFIPSTQAIIGIYKMQIMHSGLEVCSEQWIHLWQLAALFFCLTLYRVAQIRRKKNL</sequence>
<reference evidence="1" key="1">
    <citation type="submission" date="2021-08" db="EMBL/GenBank/DDBJ databases">
        <title>Novel anaerobic bacterium isolated from sea squirt in East Sea, Republic of Korea.</title>
        <authorList>
            <person name="Nguyen T.H."/>
            <person name="Li Z."/>
            <person name="Lee Y.-J."/>
            <person name="Ko J."/>
            <person name="Kim S.-G."/>
        </authorList>
    </citation>
    <scope>NUCLEOTIDE SEQUENCE</scope>
    <source>
        <strain evidence="1">KCTC 25031</strain>
    </source>
</reference>
<name>A0AC61NJT6_9BACT</name>
<organism evidence="1 2">
    <name type="scientific">Halosquirtibacter laminarini</name>
    <dbReference type="NCBI Taxonomy" id="3374600"/>
    <lineage>
        <taxon>Bacteria</taxon>
        <taxon>Pseudomonadati</taxon>
        <taxon>Bacteroidota</taxon>
        <taxon>Bacteroidia</taxon>
        <taxon>Marinilabiliales</taxon>
        <taxon>Prolixibacteraceae</taxon>
        <taxon>Halosquirtibacter</taxon>
    </lineage>
</organism>
<dbReference type="Proteomes" id="UP000826212">
    <property type="component" value="Chromosome"/>
</dbReference>
<proteinExistence type="predicted"/>
<keyword evidence="2" id="KW-1185">Reference proteome</keyword>
<accession>A0AC61NJT6</accession>
<evidence type="ECO:0000313" key="1">
    <source>
        <dbReference type="EMBL" id="QZE15803.1"/>
    </source>
</evidence>